<protein>
    <recommendedName>
        <fullName evidence="7">CTNNB1 binding N-teminal domain-containing protein</fullName>
    </recommendedName>
</protein>
<keyword evidence="5" id="KW-0804">Transcription</keyword>
<feature type="domain" description="CTNNB1 binding N-teminal" evidence="7">
    <location>
        <begin position="54"/>
        <end position="106"/>
    </location>
</feature>
<dbReference type="InterPro" id="IPR013558">
    <property type="entry name" value="CTNNB1-bd_N"/>
</dbReference>
<evidence type="ECO:0000256" key="1">
    <source>
        <dbReference type="ARBA" id="ARBA00004123"/>
    </source>
</evidence>
<organism evidence="8 9">
    <name type="scientific">Chiloscyllium punctatum</name>
    <name type="common">Brownbanded bambooshark</name>
    <name type="synonym">Hemiscyllium punctatum</name>
    <dbReference type="NCBI Taxonomy" id="137246"/>
    <lineage>
        <taxon>Eukaryota</taxon>
        <taxon>Metazoa</taxon>
        <taxon>Chordata</taxon>
        <taxon>Craniata</taxon>
        <taxon>Vertebrata</taxon>
        <taxon>Chondrichthyes</taxon>
        <taxon>Elasmobranchii</taxon>
        <taxon>Galeomorphii</taxon>
        <taxon>Galeoidea</taxon>
        <taxon>Orectolobiformes</taxon>
        <taxon>Hemiscylliidae</taxon>
        <taxon>Chiloscyllium</taxon>
    </lineage>
</organism>
<dbReference type="GO" id="GO:0000978">
    <property type="term" value="F:RNA polymerase II cis-regulatory region sequence-specific DNA binding"/>
    <property type="evidence" value="ECO:0007669"/>
    <property type="project" value="TreeGrafter"/>
</dbReference>
<keyword evidence="2" id="KW-0805">Transcription regulation</keyword>
<dbReference type="GO" id="GO:0000785">
    <property type="term" value="C:chromatin"/>
    <property type="evidence" value="ECO:0007669"/>
    <property type="project" value="TreeGrafter"/>
</dbReference>
<dbReference type="EMBL" id="BEZZ01136347">
    <property type="protein sequence ID" value="GCC44318.1"/>
    <property type="molecule type" value="Genomic_DNA"/>
</dbReference>
<reference evidence="8 9" key="1">
    <citation type="journal article" date="2018" name="Nat. Ecol. Evol.">
        <title>Shark genomes provide insights into elasmobranch evolution and the origin of vertebrates.</title>
        <authorList>
            <person name="Hara Y"/>
            <person name="Yamaguchi K"/>
            <person name="Onimaru K"/>
            <person name="Kadota M"/>
            <person name="Koyanagi M"/>
            <person name="Keeley SD"/>
            <person name="Tatsumi K"/>
            <person name="Tanaka K"/>
            <person name="Motone F"/>
            <person name="Kageyama Y"/>
            <person name="Nozu R"/>
            <person name="Adachi N"/>
            <person name="Nishimura O"/>
            <person name="Nakagawa R"/>
            <person name="Tanegashima C"/>
            <person name="Kiyatake I"/>
            <person name="Matsumoto R"/>
            <person name="Murakumo K"/>
            <person name="Nishida K"/>
            <person name="Terakita A"/>
            <person name="Kuratani S"/>
            <person name="Sato K"/>
            <person name="Hyodo S Kuraku.S."/>
        </authorList>
    </citation>
    <scope>NUCLEOTIDE SEQUENCE [LARGE SCALE GENOMIC DNA]</scope>
</reference>
<comment type="caution">
    <text evidence="8">The sequence shown here is derived from an EMBL/GenBank/DDBJ whole genome shotgun (WGS) entry which is preliminary data.</text>
</comment>
<dbReference type="Pfam" id="PF08347">
    <property type="entry name" value="CTNNB1_binding"/>
    <property type="match status" value="1"/>
</dbReference>
<evidence type="ECO:0000256" key="5">
    <source>
        <dbReference type="ARBA" id="ARBA00023163"/>
    </source>
</evidence>
<evidence type="ECO:0000313" key="8">
    <source>
        <dbReference type="EMBL" id="GCC44318.1"/>
    </source>
</evidence>
<dbReference type="OrthoDB" id="2307332at2759"/>
<dbReference type="Proteomes" id="UP000287033">
    <property type="component" value="Unassembled WGS sequence"/>
</dbReference>
<dbReference type="PANTHER" id="PTHR10373:SF11">
    <property type="entry name" value="LYMPHOID ENHANCER-BINDING FACTOR 1"/>
    <property type="match status" value="1"/>
</dbReference>
<dbReference type="AlphaFoldDB" id="A0A401TP08"/>
<keyword evidence="9" id="KW-1185">Reference proteome</keyword>
<dbReference type="STRING" id="137246.A0A401TP08"/>
<evidence type="ECO:0000256" key="6">
    <source>
        <dbReference type="ARBA" id="ARBA00023242"/>
    </source>
</evidence>
<dbReference type="InterPro" id="IPR024940">
    <property type="entry name" value="TCF/LEF"/>
</dbReference>
<proteinExistence type="predicted"/>
<dbReference type="GO" id="GO:0060070">
    <property type="term" value="P:canonical Wnt signaling pathway"/>
    <property type="evidence" value="ECO:0007669"/>
    <property type="project" value="TreeGrafter"/>
</dbReference>
<keyword evidence="6" id="KW-0539">Nucleus</keyword>
<evidence type="ECO:0000256" key="4">
    <source>
        <dbReference type="ARBA" id="ARBA00023159"/>
    </source>
</evidence>
<keyword evidence="3" id="KW-0238">DNA-binding</keyword>
<evidence type="ECO:0000256" key="2">
    <source>
        <dbReference type="ARBA" id="ARBA00023015"/>
    </source>
</evidence>
<evidence type="ECO:0000259" key="7">
    <source>
        <dbReference type="Pfam" id="PF08347"/>
    </source>
</evidence>
<gene>
    <name evidence="8" type="ORF">chiPu_0028648</name>
</gene>
<feature type="non-terminal residue" evidence="8">
    <location>
        <position position="107"/>
    </location>
</feature>
<evidence type="ECO:0000256" key="3">
    <source>
        <dbReference type="ARBA" id="ARBA00023125"/>
    </source>
</evidence>
<dbReference type="GO" id="GO:0000981">
    <property type="term" value="F:DNA-binding transcription factor activity, RNA polymerase II-specific"/>
    <property type="evidence" value="ECO:0007669"/>
    <property type="project" value="TreeGrafter"/>
</dbReference>
<accession>A0A401TP08</accession>
<dbReference type="GO" id="GO:1990907">
    <property type="term" value="C:beta-catenin-TCF complex"/>
    <property type="evidence" value="ECO:0007669"/>
    <property type="project" value="TreeGrafter"/>
</dbReference>
<keyword evidence="4" id="KW-0010">Activator</keyword>
<comment type="subcellular location">
    <subcellularLocation>
        <location evidence="1">Nucleus</location>
    </subcellularLocation>
</comment>
<sequence length="107" mass="12202">MRFDDRWQWLCGCCYLSLFLIPHVVSRFTGRGPELVLRAVQPMQKALTVKSFSKDFLCCCLFQSNKVPVVQPCHAVHPLTPLITYSDEHFAPGSHPTQIPTDINSKR</sequence>
<dbReference type="PANTHER" id="PTHR10373">
    <property type="entry name" value="TRANSCRIPTION FACTOR 7 FAMILY MEMBER"/>
    <property type="match status" value="1"/>
</dbReference>
<evidence type="ECO:0000313" key="9">
    <source>
        <dbReference type="Proteomes" id="UP000287033"/>
    </source>
</evidence>
<name>A0A401TP08_CHIPU</name>